<dbReference type="PROSITE" id="PS00109">
    <property type="entry name" value="PROTEIN_KINASE_TYR"/>
    <property type="match status" value="1"/>
</dbReference>
<dbReference type="SUPFAM" id="SSF56112">
    <property type="entry name" value="Protein kinase-like (PK-like)"/>
    <property type="match status" value="1"/>
</dbReference>
<keyword evidence="4" id="KW-1185">Reference proteome</keyword>
<dbReference type="GO" id="GO:0004714">
    <property type="term" value="F:transmembrane receptor protein tyrosine kinase activity"/>
    <property type="evidence" value="ECO:0007669"/>
    <property type="project" value="TreeGrafter"/>
</dbReference>
<dbReference type="AlphaFoldDB" id="A0AAQ4EF73"/>
<comment type="caution">
    <text evidence="3">The sequence shown here is derived from an EMBL/GenBank/DDBJ whole genome shotgun (WGS) entry which is preliminary data.</text>
</comment>
<dbReference type="PROSITE" id="PS50011">
    <property type="entry name" value="PROTEIN_KINASE_DOM"/>
    <property type="match status" value="1"/>
</dbReference>
<feature type="domain" description="Protein kinase" evidence="2">
    <location>
        <begin position="1"/>
        <end position="105"/>
    </location>
</feature>
<dbReference type="GO" id="GO:0007399">
    <property type="term" value="P:nervous system development"/>
    <property type="evidence" value="ECO:0007669"/>
    <property type="project" value="TreeGrafter"/>
</dbReference>
<evidence type="ECO:0000313" key="4">
    <source>
        <dbReference type="Proteomes" id="UP001321473"/>
    </source>
</evidence>
<dbReference type="GO" id="GO:0005524">
    <property type="term" value="F:ATP binding"/>
    <property type="evidence" value="ECO:0007669"/>
    <property type="project" value="InterPro"/>
</dbReference>
<dbReference type="InterPro" id="IPR008266">
    <property type="entry name" value="Tyr_kinase_AS"/>
</dbReference>
<dbReference type="InterPro" id="IPR020635">
    <property type="entry name" value="Tyr_kinase_cat_dom"/>
</dbReference>
<protein>
    <recommendedName>
        <fullName evidence="2">Protein kinase domain-containing protein</fullName>
    </recommendedName>
</protein>
<dbReference type="PRINTS" id="PR00109">
    <property type="entry name" value="TYRKINASE"/>
</dbReference>
<dbReference type="PANTHER" id="PTHR24416:SF564">
    <property type="entry name" value="MACROPHAGE-STIMULATING PROTEIN RECEPTOR"/>
    <property type="match status" value="1"/>
</dbReference>
<dbReference type="GO" id="GO:0043235">
    <property type="term" value="C:receptor complex"/>
    <property type="evidence" value="ECO:0007669"/>
    <property type="project" value="TreeGrafter"/>
</dbReference>
<dbReference type="Gene3D" id="1.10.510.10">
    <property type="entry name" value="Transferase(Phosphotransferase) domain 1"/>
    <property type="match status" value="1"/>
</dbReference>
<feature type="region of interest" description="Disordered" evidence="1">
    <location>
        <begin position="80"/>
        <end position="105"/>
    </location>
</feature>
<reference evidence="3 4" key="1">
    <citation type="journal article" date="2023" name="Arcadia Sci">
        <title>De novo assembly of a long-read Amblyomma americanum tick genome.</title>
        <authorList>
            <person name="Chou S."/>
            <person name="Poskanzer K.E."/>
            <person name="Rollins M."/>
            <person name="Thuy-Boun P.S."/>
        </authorList>
    </citation>
    <scope>NUCLEOTIDE SEQUENCE [LARGE SCALE GENOMIC DNA]</scope>
    <source>
        <strain evidence="3">F_SG_1</strain>
        <tissue evidence="3">Salivary glands</tissue>
    </source>
</reference>
<dbReference type="EMBL" id="JARKHS020017117">
    <property type="protein sequence ID" value="KAK8773288.1"/>
    <property type="molecule type" value="Genomic_DNA"/>
</dbReference>
<dbReference type="GO" id="GO:0005886">
    <property type="term" value="C:plasma membrane"/>
    <property type="evidence" value="ECO:0007669"/>
    <property type="project" value="TreeGrafter"/>
</dbReference>
<name>A0AAQ4EF73_AMBAM</name>
<dbReference type="InterPro" id="IPR000719">
    <property type="entry name" value="Prot_kinase_dom"/>
</dbReference>
<dbReference type="InterPro" id="IPR001245">
    <property type="entry name" value="Ser-Thr/Tyr_kinase_cat_dom"/>
</dbReference>
<gene>
    <name evidence="3" type="ORF">V5799_012180</name>
</gene>
<dbReference type="GO" id="GO:0016477">
    <property type="term" value="P:cell migration"/>
    <property type="evidence" value="ECO:0007669"/>
    <property type="project" value="TreeGrafter"/>
</dbReference>
<evidence type="ECO:0000313" key="3">
    <source>
        <dbReference type="EMBL" id="KAK8773288.1"/>
    </source>
</evidence>
<accession>A0AAQ4EF73</accession>
<evidence type="ECO:0000259" key="2">
    <source>
        <dbReference type="PROSITE" id="PS50011"/>
    </source>
</evidence>
<organism evidence="3 4">
    <name type="scientific">Amblyomma americanum</name>
    <name type="common">Lone star tick</name>
    <dbReference type="NCBI Taxonomy" id="6943"/>
    <lineage>
        <taxon>Eukaryota</taxon>
        <taxon>Metazoa</taxon>
        <taxon>Ecdysozoa</taxon>
        <taxon>Arthropoda</taxon>
        <taxon>Chelicerata</taxon>
        <taxon>Arachnida</taxon>
        <taxon>Acari</taxon>
        <taxon>Parasitiformes</taxon>
        <taxon>Ixodida</taxon>
        <taxon>Ixodoidea</taxon>
        <taxon>Ixodidae</taxon>
        <taxon>Amblyomminae</taxon>
        <taxon>Amblyomma</taxon>
    </lineage>
</organism>
<dbReference type="Pfam" id="PF07714">
    <property type="entry name" value="PK_Tyr_Ser-Thr"/>
    <property type="match status" value="1"/>
</dbReference>
<dbReference type="SMART" id="SM00219">
    <property type="entry name" value="TyrKc"/>
    <property type="match status" value="1"/>
</dbReference>
<dbReference type="InterPro" id="IPR050122">
    <property type="entry name" value="RTK"/>
</dbReference>
<dbReference type="Proteomes" id="UP001321473">
    <property type="component" value="Unassembled WGS sequence"/>
</dbReference>
<dbReference type="PANTHER" id="PTHR24416">
    <property type="entry name" value="TYROSINE-PROTEIN KINASE RECEPTOR"/>
    <property type="match status" value="1"/>
</dbReference>
<sequence>MKYLSDIRFVHRDLAARNCMLSEDFVVRVADFGLSRDIYEKDYYSSDNKTKLPVKWMAPESLEKGIYSYKSDVVQHHAPVLAQRPQNAASVQEARHRSSESNCHP</sequence>
<dbReference type="GO" id="GO:0007169">
    <property type="term" value="P:cell surface receptor protein tyrosine kinase signaling pathway"/>
    <property type="evidence" value="ECO:0007669"/>
    <property type="project" value="TreeGrafter"/>
</dbReference>
<dbReference type="InterPro" id="IPR011009">
    <property type="entry name" value="Kinase-like_dom_sf"/>
</dbReference>
<evidence type="ECO:0000256" key="1">
    <source>
        <dbReference type="SAM" id="MobiDB-lite"/>
    </source>
</evidence>
<proteinExistence type="predicted"/>